<dbReference type="AlphaFoldDB" id="A0AA40F042"/>
<protein>
    <submittedName>
        <fullName evidence="2">Uncharacterized protein</fullName>
    </submittedName>
</protein>
<keyword evidence="3" id="KW-1185">Reference proteome</keyword>
<comment type="caution">
    <text evidence="2">The sequence shown here is derived from an EMBL/GenBank/DDBJ whole genome shotgun (WGS) entry which is preliminary data.</text>
</comment>
<evidence type="ECO:0000313" key="2">
    <source>
        <dbReference type="EMBL" id="KAK0748810.1"/>
    </source>
</evidence>
<reference evidence="2" key="1">
    <citation type="submission" date="2023-06" db="EMBL/GenBank/DDBJ databases">
        <title>Genome-scale phylogeny and comparative genomics of the fungal order Sordariales.</title>
        <authorList>
            <consortium name="Lawrence Berkeley National Laboratory"/>
            <person name="Hensen N."/>
            <person name="Bonometti L."/>
            <person name="Westerberg I."/>
            <person name="Brannstrom I.O."/>
            <person name="Guillou S."/>
            <person name="Cros-Aarteil S."/>
            <person name="Calhoun S."/>
            <person name="Haridas S."/>
            <person name="Kuo A."/>
            <person name="Mondo S."/>
            <person name="Pangilinan J."/>
            <person name="Riley R."/>
            <person name="Labutti K."/>
            <person name="Andreopoulos B."/>
            <person name="Lipzen A."/>
            <person name="Chen C."/>
            <person name="Yanf M."/>
            <person name="Daum C."/>
            <person name="Ng V."/>
            <person name="Clum A."/>
            <person name="Steindorff A."/>
            <person name="Ohm R."/>
            <person name="Martin F."/>
            <person name="Silar P."/>
            <person name="Natvig D."/>
            <person name="Lalanne C."/>
            <person name="Gautier V."/>
            <person name="Ament-Velasquez S.L."/>
            <person name="Kruys A."/>
            <person name="Hutchinson M.I."/>
            <person name="Powell A.J."/>
            <person name="Barry K."/>
            <person name="Miller A.N."/>
            <person name="Grigoriev I.V."/>
            <person name="Debuchy R."/>
            <person name="Gladieux P."/>
            <person name="Thoren M.H."/>
            <person name="Johannesson H."/>
        </authorList>
    </citation>
    <scope>NUCLEOTIDE SEQUENCE</scope>
    <source>
        <strain evidence="2">CBS 540.89</strain>
    </source>
</reference>
<sequence>MGCGHSPTRTQPSHDRTSTECFSRLRGPHRHLSGEQAVSGCGLGWINGHRLSHHFWYPDIRPAPLLSASRMRCPSSTVVSSQV</sequence>
<evidence type="ECO:0000256" key="1">
    <source>
        <dbReference type="SAM" id="MobiDB-lite"/>
    </source>
</evidence>
<gene>
    <name evidence="2" type="ORF">B0T21DRAFT_357319</name>
</gene>
<proteinExistence type="predicted"/>
<feature type="region of interest" description="Disordered" evidence="1">
    <location>
        <begin position="1"/>
        <end position="21"/>
    </location>
</feature>
<dbReference type="Proteomes" id="UP001172159">
    <property type="component" value="Unassembled WGS sequence"/>
</dbReference>
<dbReference type="EMBL" id="JAUKTV010000001">
    <property type="protein sequence ID" value="KAK0748810.1"/>
    <property type="molecule type" value="Genomic_DNA"/>
</dbReference>
<accession>A0AA40F042</accession>
<organism evidence="2 3">
    <name type="scientific">Apiosordaria backusii</name>
    <dbReference type="NCBI Taxonomy" id="314023"/>
    <lineage>
        <taxon>Eukaryota</taxon>
        <taxon>Fungi</taxon>
        <taxon>Dikarya</taxon>
        <taxon>Ascomycota</taxon>
        <taxon>Pezizomycotina</taxon>
        <taxon>Sordariomycetes</taxon>
        <taxon>Sordariomycetidae</taxon>
        <taxon>Sordariales</taxon>
        <taxon>Lasiosphaeriaceae</taxon>
        <taxon>Apiosordaria</taxon>
    </lineage>
</organism>
<evidence type="ECO:0000313" key="3">
    <source>
        <dbReference type="Proteomes" id="UP001172159"/>
    </source>
</evidence>
<name>A0AA40F042_9PEZI</name>